<evidence type="ECO:0008006" key="3">
    <source>
        <dbReference type="Google" id="ProtNLM"/>
    </source>
</evidence>
<dbReference type="EMBL" id="MWML01000140">
    <property type="protein sequence ID" value="TCG05863.1"/>
    <property type="molecule type" value="Genomic_DNA"/>
</dbReference>
<dbReference type="AlphaFoldDB" id="A0A4R0X6M2"/>
<sequence>MELNVAFSCPCGAFFDQNIHVDTPELSTDPASDRDEEFFASLQCDGCGKDFEAQITRKFGEASVSIDGAVSLTFDVLVADEDDELRWIIESSEQLDTYRDVLRNAYRLLQAPVAEDLKASLCNMIYAQVVTAVEAYLSGTFIRTVVNSDMLIRKLVMTDPALANRPLLLKDMFSQLEGLKLTVAKYLQDLIFHDLKKVKPMYASVLDIDFGDIGWLFKAVLIRHDCVHRNGVSKEGEPTGVDEPAIVELIRNCSSLVVDIDQQIQFLTQEVG</sequence>
<name>A0A4R0X6M2_9BURK</name>
<organism evidence="1 2">
    <name type="scientific">Paraburkholderia steynii</name>
    <dbReference type="NCBI Taxonomy" id="1245441"/>
    <lineage>
        <taxon>Bacteria</taxon>
        <taxon>Pseudomonadati</taxon>
        <taxon>Pseudomonadota</taxon>
        <taxon>Betaproteobacteria</taxon>
        <taxon>Burkholderiales</taxon>
        <taxon>Burkholderiaceae</taxon>
        <taxon>Paraburkholderia</taxon>
    </lineage>
</organism>
<dbReference type="Proteomes" id="UP000294200">
    <property type="component" value="Unassembled WGS sequence"/>
</dbReference>
<evidence type="ECO:0000313" key="1">
    <source>
        <dbReference type="EMBL" id="TCG05863.1"/>
    </source>
</evidence>
<protein>
    <recommendedName>
        <fullName evidence="3">RiboL-PSP-HEPN domain-containing protein</fullName>
    </recommendedName>
</protein>
<accession>A0A4R0X6M2</accession>
<comment type="caution">
    <text evidence="1">The sequence shown here is derived from an EMBL/GenBank/DDBJ whole genome shotgun (WGS) entry which is preliminary data.</text>
</comment>
<gene>
    <name evidence="1" type="ORF">BZM27_30470</name>
</gene>
<keyword evidence="2" id="KW-1185">Reference proteome</keyword>
<reference evidence="1 2" key="1">
    <citation type="submission" date="2017-02" db="EMBL/GenBank/DDBJ databases">
        <title>Paraburkholderia sophoroidis sp. nov. and Paraburkholderia steynii sp. nov. rhizobial symbionts of the fynbos legume Hypocalyptus sophoroides.</title>
        <authorList>
            <person name="Steenkamp E.T."/>
            <person name="Beukes C.W."/>
            <person name="Van Zyl E."/>
            <person name="Avontuur J."/>
            <person name="Chan W.Y."/>
            <person name="Hassen A."/>
            <person name="Palmer M."/>
            <person name="Mthombeni L."/>
            <person name="Phalane F."/>
            <person name="Sereme K."/>
            <person name="Venter S.N."/>
        </authorList>
    </citation>
    <scope>NUCLEOTIDE SEQUENCE [LARGE SCALE GENOMIC DNA]</scope>
    <source>
        <strain evidence="1 2">HC1.1ba</strain>
    </source>
</reference>
<proteinExistence type="predicted"/>
<evidence type="ECO:0000313" key="2">
    <source>
        <dbReference type="Proteomes" id="UP000294200"/>
    </source>
</evidence>